<keyword evidence="5" id="KW-0472">Membrane</keyword>
<feature type="domain" description="Pyrrolo-quinoline quinone repeat" evidence="6">
    <location>
        <begin position="173"/>
        <end position="760"/>
    </location>
</feature>
<dbReference type="RefSeq" id="WP_327789450.1">
    <property type="nucleotide sequence ID" value="NZ_JARGEQ010000104.1"/>
</dbReference>
<keyword evidence="3" id="KW-0560">Oxidoreductase</keyword>
<feature type="transmembrane region" description="Helical" evidence="5">
    <location>
        <begin position="38"/>
        <end position="55"/>
    </location>
</feature>
<dbReference type="CDD" id="cd10280">
    <property type="entry name" value="PQQ_mGDH"/>
    <property type="match status" value="1"/>
</dbReference>
<dbReference type="Pfam" id="PF01011">
    <property type="entry name" value="PQQ"/>
    <property type="match status" value="1"/>
</dbReference>
<feature type="transmembrane region" description="Helical" evidence="5">
    <location>
        <begin position="125"/>
        <end position="146"/>
    </location>
</feature>
<proteinExistence type="inferred from homology"/>
<keyword evidence="5" id="KW-0812">Transmembrane</keyword>
<accession>A0AAP3XSQ0</accession>
<keyword evidence="5" id="KW-1133">Transmembrane helix</keyword>
<gene>
    <name evidence="7" type="ORF">PZ740_11620</name>
</gene>
<evidence type="ECO:0000256" key="3">
    <source>
        <dbReference type="ARBA" id="ARBA00023002"/>
    </source>
</evidence>
<dbReference type="EMBL" id="JARGEQ010000104">
    <property type="protein sequence ID" value="MDF1587027.1"/>
    <property type="molecule type" value="Genomic_DNA"/>
</dbReference>
<dbReference type="InterPro" id="IPR011047">
    <property type="entry name" value="Quinoprotein_ADH-like_sf"/>
</dbReference>
<evidence type="ECO:0000256" key="1">
    <source>
        <dbReference type="ARBA" id="ARBA00001931"/>
    </source>
</evidence>
<comment type="cofactor">
    <cofactor evidence="1">
        <name>pyrroloquinoline quinone</name>
        <dbReference type="ChEBI" id="CHEBI:58442"/>
    </cofactor>
</comment>
<evidence type="ECO:0000313" key="7">
    <source>
        <dbReference type="EMBL" id="MDF1587027.1"/>
    </source>
</evidence>
<evidence type="ECO:0000313" key="8">
    <source>
        <dbReference type="Proteomes" id="UP001301140"/>
    </source>
</evidence>
<feature type="region of interest" description="Disordered" evidence="4">
    <location>
        <begin position="517"/>
        <end position="541"/>
    </location>
</feature>
<dbReference type="SMART" id="SM00564">
    <property type="entry name" value="PQQ"/>
    <property type="match status" value="5"/>
</dbReference>
<feature type="transmembrane region" description="Helical" evidence="5">
    <location>
        <begin position="90"/>
        <end position="113"/>
    </location>
</feature>
<keyword evidence="8" id="KW-1185">Reference proteome</keyword>
<evidence type="ECO:0000256" key="5">
    <source>
        <dbReference type="SAM" id="Phobius"/>
    </source>
</evidence>
<dbReference type="InterPro" id="IPR017511">
    <property type="entry name" value="PQQ_mDH"/>
</dbReference>
<reference evidence="7 8" key="1">
    <citation type="submission" date="2023-03" db="EMBL/GenBank/DDBJ databases">
        <title>YIM 152171 draft genome.</title>
        <authorList>
            <person name="Yang Z."/>
        </authorList>
    </citation>
    <scope>NUCLEOTIDE SEQUENCE [LARGE SCALE GENOMIC DNA]</scope>
    <source>
        <strain evidence="7 8">YIM 152171</strain>
    </source>
</reference>
<sequence>MSMPRPSPVLWITGLLVAILGLALGAGGVWLIGMGGSWYYLLAGAGFLLTGALLIARRPLALWVWAAVVLGSLGWAVWEAGLDWWQLAPRGWLVFLIGLWLVMPWITGGLAGAPGERPPGVLRGAGLPLSLSLLLALAVGGVSFFADPHDRAGTLPGPRAEVAADDGVPAGEWHAYGRTHEGQRFSPLERITPGNVARLEVAWTFNTGDVRGPGDPVETTYEVTPLKIDDTLYLCTPHAWVIALDADSGEERWRFDPKVTDELALQHQTCRGVSWHAAEEAAPDATCARRLFLPTPDARLIALDAETGEVCRSFGQDGQIGLWENMPFTQSGFYYSTSPPVVAGGLIVIGGAVNDNVSTTEPSGVIRAYDVDSGELVWAFDPGNPDLTVPLPPGRTWTPNSPNSWSIMSADEALGMVYVPLGNAPPDQWGGNRDPAVERFSSSVIALDLATGQLRWAFQTVHHDLWDYDVPSQPTLIDLEIDGQTVPALVQPTKQGEIYVLDRRTGEPVLPVEERAVPQGAAEGDRTAPSQPVSALSFDPPPLEESDMWGATPFDQLWCRIAFRGLRYEGRYTPPSTRGTLVYPGNFGVFNWGGVAVDPTRRALFATPAYLAFVSRLIPRQDAEERLVTEESDVPLNENLGAPFAVELYPFTSPLGLPCQAPPWGYVAGADLETGQIAWMHRNGTVRDRAPVPLPFKMGVPDLGGPLMTAGGVAFLSGTLDYYVRAYDVTTGEQLWEDRLPAGGQATPMSYTGADGRQYVLVVAGGHGSLGTKAGDAIIAYALPDN</sequence>
<dbReference type="GO" id="GO:0016020">
    <property type="term" value="C:membrane"/>
    <property type="evidence" value="ECO:0007669"/>
    <property type="project" value="InterPro"/>
</dbReference>
<evidence type="ECO:0000256" key="4">
    <source>
        <dbReference type="SAM" id="MobiDB-lite"/>
    </source>
</evidence>
<evidence type="ECO:0000256" key="2">
    <source>
        <dbReference type="ARBA" id="ARBA00008156"/>
    </source>
</evidence>
<dbReference type="Gene3D" id="2.140.10.10">
    <property type="entry name" value="Quinoprotein alcohol dehydrogenase-like superfamily"/>
    <property type="match status" value="1"/>
</dbReference>
<organism evidence="7 8">
    <name type="scientific">Marinimicrococcus flavescens</name>
    <dbReference type="NCBI Taxonomy" id="3031815"/>
    <lineage>
        <taxon>Bacteria</taxon>
        <taxon>Pseudomonadati</taxon>
        <taxon>Pseudomonadota</taxon>
        <taxon>Alphaproteobacteria</taxon>
        <taxon>Geminicoccales</taxon>
        <taxon>Geminicoccaceae</taxon>
        <taxon>Marinimicrococcus</taxon>
    </lineage>
</organism>
<dbReference type="Proteomes" id="UP001301140">
    <property type="component" value="Unassembled WGS sequence"/>
</dbReference>
<comment type="similarity">
    <text evidence="2">Belongs to the bacterial PQQ dehydrogenase family.</text>
</comment>
<protein>
    <submittedName>
        <fullName evidence="7">Glucose/quinate/shikimate family membrane-bound PQQ-dependent dehydrogenase</fullName>
    </submittedName>
</protein>
<dbReference type="AlphaFoldDB" id="A0AAP3XSQ0"/>
<dbReference type="NCBIfam" id="TIGR03074">
    <property type="entry name" value="PQQ_membr_DH"/>
    <property type="match status" value="1"/>
</dbReference>
<dbReference type="PANTHER" id="PTHR32303:SF4">
    <property type="entry name" value="QUINOPROTEIN GLUCOSE DEHYDROGENASE"/>
    <property type="match status" value="1"/>
</dbReference>
<name>A0AAP3XSQ0_9PROT</name>
<dbReference type="InterPro" id="IPR018391">
    <property type="entry name" value="PQQ_b-propeller_rpt"/>
</dbReference>
<comment type="caution">
    <text evidence="7">The sequence shown here is derived from an EMBL/GenBank/DDBJ whole genome shotgun (WGS) entry which is preliminary data.</text>
</comment>
<feature type="transmembrane region" description="Helical" evidence="5">
    <location>
        <begin position="9"/>
        <end position="32"/>
    </location>
</feature>
<dbReference type="GO" id="GO:0048038">
    <property type="term" value="F:quinone binding"/>
    <property type="evidence" value="ECO:0007669"/>
    <property type="project" value="InterPro"/>
</dbReference>
<dbReference type="SUPFAM" id="SSF50998">
    <property type="entry name" value="Quinoprotein alcohol dehydrogenase-like"/>
    <property type="match status" value="1"/>
</dbReference>
<dbReference type="InterPro" id="IPR002372">
    <property type="entry name" value="PQQ_rpt_dom"/>
</dbReference>
<evidence type="ECO:0000259" key="6">
    <source>
        <dbReference type="Pfam" id="PF01011"/>
    </source>
</evidence>
<dbReference type="PANTHER" id="PTHR32303">
    <property type="entry name" value="QUINOPROTEIN ALCOHOL DEHYDROGENASE (CYTOCHROME C)"/>
    <property type="match status" value="1"/>
</dbReference>
<feature type="transmembrane region" description="Helical" evidence="5">
    <location>
        <begin position="60"/>
        <end position="78"/>
    </location>
</feature>
<dbReference type="GO" id="GO:0008876">
    <property type="term" value="F:quinoprotein glucose dehydrogenase activity"/>
    <property type="evidence" value="ECO:0007669"/>
    <property type="project" value="TreeGrafter"/>
</dbReference>